<gene>
    <name evidence="2" type="ORF">BN12_120017</name>
</gene>
<evidence type="ECO:0000313" key="3">
    <source>
        <dbReference type="Proteomes" id="UP000035721"/>
    </source>
</evidence>
<dbReference type="EMBL" id="CAJB01000024">
    <property type="protein sequence ID" value="CCH76335.1"/>
    <property type="molecule type" value="Genomic_DNA"/>
</dbReference>
<feature type="compositionally biased region" description="Basic and acidic residues" evidence="1">
    <location>
        <begin position="1"/>
        <end position="16"/>
    </location>
</feature>
<dbReference type="Proteomes" id="UP000035721">
    <property type="component" value="Unassembled WGS sequence"/>
</dbReference>
<reference evidence="2 3" key="1">
    <citation type="journal article" date="2013" name="ISME J.">
        <title>A metabolic model for members of the genus Tetrasphaera involved in enhanced biological phosphorus removal.</title>
        <authorList>
            <person name="Kristiansen R."/>
            <person name="Nguyen H.T.T."/>
            <person name="Saunders A.M."/>
            <person name="Nielsen J.L."/>
            <person name="Wimmer R."/>
            <person name="Le V.Q."/>
            <person name="McIlroy S.J."/>
            <person name="Petrovski S."/>
            <person name="Seviour R.J."/>
            <person name="Calteau A."/>
            <person name="Nielsen K.L."/>
            <person name="Nielsen P.H."/>
        </authorList>
    </citation>
    <scope>NUCLEOTIDE SEQUENCE [LARGE SCALE GENOMIC DNA]</scope>
    <source>
        <strain evidence="2 3">T1-X7</strain>
    </source>
</reference>
<organism evidence="2 3">
    <name type="scientific">Nostocoides japonicum T1-X7</name>
    <dbReference type="NCBI Taxonomy" id="1194083"/>
    <lineage>
        <taxon>Bacteria</taxon>
        <taxon>Bacillati</taxon>
        <taxon>Actinomycetota</taxon>
        <taxon>Actinomycetes</taxon>
        <taxon>Micrococcales</taxon>
        <taxon>Intrasporangiaceae</taxon>
        <taxon>Nostocoides</taxon>
    </lineage>
</organism>
<feature type="region of interest" description="Disordered" evidence="1">
    <location>
        <begin position="1"/>
        <end position="55"/>
    </location>
</feature>
<sequence>MDGVRDGVGHPDEVPRRRPPPVDELTVERRLHRLEGIRGMPRTSPNTSTQPAPLRVEVRRPRQMVTTYLDPMDDLRVEVAPPRRNVSQYLHPRGTHRVEVTPPRQNVSQYLHPRGTAPSRGTTTPSDGHHIPRPSRHRSESR</sequence>
<protein>
    <submittedName>
        <fullName evidence="2">Uncharacterized protein</fullName>
    </submittedName>
</protein>
<keyword evidence="3" id="KW-1185">Reference proteome</keyword>
<accession>A0A077LWN7</accession>
<comment type="caution">
    <text evidence="2">The sequence shown here is derived from an EMBL/GenBank/DDBJ whole genome shotgun (WGS) entry which is preliminary data.</text>
</comment>
<evidence type="ECO:0000256" key="1">
    <source>
        <dbReference type="SAM" id="MobiDB-lite"/>
    </source>
</evidence>
<name>A0A077LWN7_9MICO</name>
<proteinExistence type="predicted"/>
<feature type="compositionally biased region" description="Basic and acidic residues" evidence="1">
    <location>
        <begin position="26"/>
        <end position="36"/>
    </location>
</feature>
<evidence type="ECO:0000313" key="2">
    <source>
        <dbReference type="EMBL" id="CCH76335.1"/>
    </source>
</evidence>
<dbReference type="AlphaFoldDB" id="A0A077LWN7"/>
<feature type="region of interest" description="Disordered" evidence="1">
    <location>
        <begin position="83"/>
        <end position="142"/>
    </location>
</feature>